<reference evidence="2 3" key="1">
    <citation type="journal article" date="2022" name="G3 (Bethesda)">
        <title>Enemy or ally: a genomic approach to elucidate the lifestyle of Phyllosticta citrichinaensis.</title>
        <authorList>
            <person name="Buijs V.A."/>
            <person name="Groenewald J.Z."/>
            <person name="Haridas S."/>
            <person name="LaButti K.M."/>
            <person name="Lipzen A."/>
            <person name="Martin F.M."/>
            <person name="Barry K."/>
            <person name="Grigoriev I.V."/>
            <person name="Crous P.W."/>
            <person name="Seidl M.F."/>
        </authorList>
    </citation>
    <scope>NUCLEOTIDE SEQUENCE [LARGE SCALE GENOMIC DNA]</scope>
    <source>
        <strain evidence="2 3">CBS 129764</strain>
    </source>
</reference>
<feature type="domain" description="F-box" evidence="1">
    <location>
        <begin position="2"/>
        <end position="64"/>
    </location>
</feature>
<dbReference type="InterPro" id="IPR001810">
    <property type="entry name" value="F-box_dom"/>
</dbReference>
<evidence type="ECO:0000313" key="3">
    <source>
        <dbReference type="Proteomes" id="UP001456524"/>
    </source>
</evidence>
<keyword evidence="3" id="KW-1185">Reference proteome</keyword>
<protein>
    <recommendedName>
        <fullName evidence="1">F-box domain-containing protein</fullName>
    </recommendedName>
</protein>
<evidence type="ECO:0000313" key="2">
    <source>
        <dbReference type="EMBL" id="KAK8163972.1"/>
    </source>
</evidence>
<accession>A0ABR1XQL4</accession>
<dbReference type="Pfam" id="PF12937">
    <property type="entry name" value="F-box-like"/>
    <property type="match status" value="1"/>
</dbReference>
<comment type="caution">
    <text evidence="2">The sequence shown here is derived from an EMBL/GenBank/DDBJ whole genome shotgun (WGS) entry which is preliminary data.</text>
</comment>
<evidence type="ECO:0000259" key="1">
    <source>
        <dbReference type="Pfam" id="PF12937"/>
    </source>
</evidence>
<name>A0ABR1XQL4_9PEZI</name>
<dbReference type="Proteomes" id="UP001456524">
    <property type="component" value="Unassembled WGS sequence"/>
</dbReference>
<dbReference type="EMBL" id="JBBWUH010000006">
    <property type="protein sequence ID" value="KAK8163972.1"/>
    <property type="molecule type" value="Genomic_DNA"/>
</dbReference>
<organism evidence="2 3">
    <name type="scientific">Phyllosticta citrichinensis</name>
    <dbReference type="NCBI Taxonomy" id="1130410"/>
    <lineage>
        <taxon>Eukaryota</taxon>
        <taxon>Fungi</taxon>
        <taxon>Dikarya</taxon>
        <taxon>Ascomycota</taxon>
        <taxon>Pezizomycotina</taxon>
        <taxon>Dothideomycetes</taxon>
        <taxon>Dothideomycetes incertae sedis</taxon>
        <taxon>Botryosphaeriales</taxon>
        <taxon>Phyllostictaceae</taxon>
        <taxon>Phyllosticta</taxon>
    </lineage>
</organism>
<sequence length="414" mass="47895">MDAIPNELRLQICSYLDSEPPSTTRFFEEPSQHFACAPQRTLKSLSLVSRSWRGIVIPSLFRHARISLGSLQGASRRSTTNRYWLRDLEPEVAKFLDFSKRNEMNRHVKTFVVCTSIEIVPESANDRKINQDQAIDFWDTIFSCIEPQVVKIAAPPTSLATLTGSPGRCFMDAWAFDMPYHLVELRQDPEHFGVEPPEMCPRETRHLNTAAPLMTKRRWSHVGYNEGSSIKAYSLYEYQYKRSPSILGDLLQKDMDSYVPQSLTYVAIFPISENLQPVLEWLISELAWRNQSSPAALELGNRAFDCQLAPDPDSNIMDDPDRMLRAQHADLWEELRFSYNMLGIAFAWPRLRSLTSVTCRDYRCRHLTDMIDDEERLGILRERGWTKVGLDKWMDLRDRADYNPTFDLENLSLT</sequence>
<gene>
    <name evidence="2" type="ORF">IWX90DRAFT_245433</name>
</gene>
<proteinExistence type="predicted"/>